<evidence type="ECO:0000313" key="2">
    <source>
        <dbReference type="EMBL" id="WNH47794.1"/>
    </source>
</evidence>
<dbReference type="Proteomes" id="UP001305421">
    <property type="component" value="Chromosome"/>
</dbReference>
<evidence type="ECO:0000313" key="3">
    <source>
        <dbReference type="Proteomes" id="UP001305421"/>
    </source>
</evidence>
<reference evidence="2 3" key="1">
    <citation type="submission" date="2022-12" db="EMBL/GenBank/DDBJ databases">
        <title>Two new species, Stenotrophomonas aracearum and Stenotrophomonas oahuensis, isolated from Anthurium (Araceae family) in Hawaii.</title>
        <authorList>
            <person name="Chunag S.C."/>
            <person name="Dobhal S."/>
            <person name="Alvarez A."/>
            <person name="Arif M."/>
        </authorList>
    </citation>
    <scope>NUCLEOTIDE SEQUENCE [LARGE SCALE GENOMIC DNA]</scope>
    <source>
        <strain evidence="2 3">A5588</strain>
    </source>
</reference>
<evidence type="ECO:0000256" key="1">
    <source>
        <dbReference type="SAM" id="MobiDB-lite"/>
    </source>
</evidence>
<name>A0ABY9YAA1_9GAMM</name>
<protein>
    <submittedName>
        <fullName evidence="2">Uncharacterized protein</fullName>
    </submittedName>
</protein>
<dbReference type="EMBL" id="CP115543">
    <property type="protein sequence ID" value="WNH47794.1"/>
    <property type="molecule type" value="Genomic_DNA"/>
</dbReference>
<keyword evidence="3" id="KW-1185">Reference proteome</keyword>
<gene>
    <name evidence="2" type="ORF">PDM28_14055</name>
</gene>
<sequence>MFMVNTLPAPPVSGSSAAIRALETHAARPASTAAPSSVANEHVPELFGRRGLVRLAYPAPEPTENAAYGLPRGRSYFIDDTSMKIPRAAPIKPTRIGSGGPHAMPLAAEGARSASQPVARSGPEGR</sequence>
<organism evidence="2 3">
    <name type="scientific">Stenotrophomonas aracearum</name>
    <dbReference type="NCBI Taxonomy" id="3003272"/>
    <lineage>
        <taxon>Bacteria</taxon>
        <taxon>Pseudomonadati</taxon>
        <taxon>Pseudomonadota</taxon>
        <taxon>Gammaproteobacteria</taxon>
        <taxon>Lysobacterales</taxon>
        <taxon>Lysobacteraceae</taxon>
        <taxon>Stenotrophomonas</taxon>
    </lineage>
</organism>
<feature type="region of interest" description="Disordered" evidence="1">
    <location>
        <begin position="89"/>
        <end position="126"/>
    </location>
</feature>
<accession>A0ABY9YAA1</accession>
<dbReference type="RefSeq" id="WP_311182501.1">
    <property type="nucleotide sequence ID" value="NZ_CP115543.1"/>
</dbReference>
<proteinExistence type="predicted"/>